<keyword evidence="1" id="KW-0677">Repeat</keyword>
<feature type="active site" description="Proton acceptor" evidence="5">
    <location>
        <position position="317"/>
    </location>
</feature>
<dbReference type="PANTHER" id="PTHR24139:SF34">
    <property type="entry name" value="85_88 KDA CALCIUM-INDEPENDENT PHOSPHOLIPASE A2"/>
    <property type="match status" value="1"/>
</dbReference>
<feature type="short sequence motif" description="GXSXG" evidence="5">
    <location>
        <begin position="185"/>
        <end position="189"/>
    </location>
</feature>
<keyword evidence="5" id="KW-0442">Lipid degradation</keyword>
<organism evidence="8 9">
    <name type="scientific">Pristionchus mayeri</name>
    <dbReference type="NCBI Taxonomy" id="1317129"/>
    <lineage>
        <taxon>Eukaryota</taxon>
        <taxon>Metazoa</taxon>
        <taxon>Ecdysozoa</taxon>
        <taxon>Nematoda</taxon>
        <taxon>Chromadorea</taxon>
        <taxon>Rhabditida</taxon>
        <taxon>Rhabditina</taxon>
        <taxon>Diplogasteromorpha</taxon>
        <taxon>Diplogasteroidea</taxon>
        <taxon>Neodiplogasteridae</taxon>
        <taxon>Pristionchus</taxon>
    </lineage>
</organism>
<feature type="domain" description="PNPLA" evidence="7">
    <location>
        <begin position="149"/>
        <end position="330"/>
    </location>
</feature>
<dbReference type="EMBL" id="BTRK01000003">
    <property type="protein sequence ID" value="GMR42517.1"/>
    <property type="molecule type" value="Genomic_DNA"/>
</dbReference>
<dbReference type="AlphaFoldDB" id="A0AAN4ZJN0"/>
<dbReference type="PANTHER" id="PTHR24139">
    <property type="entry name" value="CALCIUM-INDEPENDENT PHOSPHOLIPASE A2"/>
    <property type="match status" value="1"/>
</dbReference>
<evidence type="ECO:0000256" key="1">
    <source>
        <dbReference type="ARBA" id="ARBA00022737"/>
    </source>
</evidence>
<feature type="short sequence motif" description="GXGXXG" evidence="5">
    <location>
        <begin position="153"/>
        <end position="158"/>
    </location>
</feature>
<evidence type="ECO:0000313" key="9">
    <source>
        <dbReference type="Proteomes" id="UP001328107"/>
    </source>
</evidence>
<dbReference type="GO" id="GO:2000304">
    <property type="term" value="P:positive regulation of ceramide biosynthetic process"/>
    <property type="evidence" value="ECO:0007669"/>
    <property type="project" value="TreeGrafter"/>
</dbReference>
<feature type="region of interest" description="Disordered" evidence="6">
    <location>
        <begin position="478"/>
        <end position="512"/>
    </location>
</feature>
<dbReference type="GO" id="GO:0047499">
    <property type="term" value="F:calcium-independent phospholipase A2 activity"/>
    <property type="evidence" value="ECO:0007669"/>
    <property type="project" value="InterPro"/>
</dbReference>
<feature type="short sequence motif" description="DGA/G" evidence="5">
    <location>
        <begin position="317"/>
        <end position="319"/>
    </location>
</feature>
<evidence type="ECO:0000259" key="7">
    <source>
        <dbReference type="PROSITE" id="PS51635"/>
    </source>
</evidence>
<sequence length="512" mass="57144">MNFFKKLSKAKKVTEDAVNALEEVMKNSPIFLAVSTGNVDALCRAYADGESLSVVDMAGNNILHMAVQKRNRSMVRAVLVLSYDLQLWEKKNDARKTPLDLSTKELTEDISIFLSDKDTKGVGCDWKRNTELVEEKMDMEDVSNEQVLLSLDGGGSKGLLELQTLLLIERRLGIPIMGLIDWIAGTSTGSIIALVLAQGRSVQWTHQLYFRLGSIIFKKGESYVPKYSAKNLEECLIDQMGTARLSSIQSPKVVVTTSKIDTSPPSLLLLRSYLPRVPNVVYAAEGFLDPDRTPIWKAARCSSAAPVYFTSCNGLADGALCTNNPSAVLLSDFHRVKKIENLNGVKNEEQIHCIISLGTGQDPRQAQPVDVSLHSFSPNALLDTIKKSTNLIQMFIMQCVSSDGPSVEYSKEWAHSHDFPFFRIQPILDKKVQLDEKRPSVLMDILWQTEVHNRTRIPHQINQIVELFRALHSKRGINNNLNPGAEMETEKTPRTETVLSARECNTSSRRAK</sequence>
<dbReference type="PROSITE" id="PS51635">
    <property type="entry name" value="PNPLA"/>
    <property type="match status" value="1"/>
</dbReference>
<dbReference type="SUPFAM" id="SSF48403">
    <property type="entry name" value="Ankyrin repeat"/>
    <property type="match status" value="1"/>
</dbReference>
<dbReference type="GO" id="GO:0005739">
    <property type="term" value="C:mitochondrion"/>
    <property type="evidence" value="ECO:0007669"/>
    <property type="project" value="TreeGrafter"/>
</dbReference>
<proteinExistence type="predicted"/>
<accession>A0AAN4ZJN0</accession>
<name>A0AAN4ZJN0_9BILA</name>
<dbReference type="InterPro" id="IPR016035">
    <property type="entry name" value="Acyl_Trfase/lysoPLipase"/>
</dbReference>
<dbReference type="Gene3D" id="3.40.1090.10">
    <property type="entry name" value="Cytosolic phospholipase A2 catalytic domain"/>
    <property type="match status" value="1"/>
</dbReference>
<keyword evidence="3" id="KW-0040">ANK repeat</keyword>
<evidence type="ECO:0000256" key="5">
    <source>
        <dbReference type="PROSITE-ProRule" id="PRU01161"/>
    </source>
</evidence>
<evidence type="ECO:0000256" key="3">
    <source>
        <dbReference type="ARBA" id="ARBA00023043"/>
    </source>
</evidence>
<comment type="caution">
    <text evidence="8">The sequence shown here is derived from an EMBL/GenBank/DDBJ whole genome shotgun (WGS) entry which is preliminary data.</text>
</comment>
<dbReference type="GO" id="GO:0016042">
    <property type="term" value="P:lipid catabolic process"/>
    <property type="evidence" value="ECO:0007669"/>
    <property type="project" value="UniProtKB-UniRule"/>
</dbReference>
<reference evidence="9" key="1">
    <citation type="submission" date="2022-10" db="EMBL/GenBank/DDBJ databases">
        <title>Genome assembly of Pristionchus species.</title>
        <authorList>
            <person name="Yoshida K."/>
            <person name="Sommer R.J."/>
        </authorList>
    </citation>
    <scope>NUCLEOTIDE SEQUENCE [LARGE SCALE GENOMIC DNA]</scope>
    <source>
        <strain evidence="9">RS5460</strain>
    </source>
</reference>
<protein>
    <recommendedName>
        <fullName evidence="7">PNPLA domain-containing protein</fullName>
    </recommendedName>
</protein>
<dbReference type="InterPro" id="IPR002641">
    <property type="entry name" value="PNPLA_dom"/>
</dbReference>
<dbReference type="Pfam" id="PF01734">
    <property type="entry name" value="Patatin"/>
    <property type="match status" value="1"/>
</dbReference>
<keyword evidence="2 5" id="KW-0378">Hydrolase</keyword>
<evidence type="ECO:0000256" key="6">
    <source>
        <dbReference type="SAM" id="MobiDB-lite"/>
    </source>
</evidence>
<keyword evidence="4 5" id="KW-0443">Lipid metabolism</keyword>
<evidence type="ECO:0000313" key="8">
    <source>
        <dbReference type="EMBL" id="GMR42517.1"/>
    </source>
</evidence>
<feature type="compositionally biased region" description="Polar residues" evidence="6">
    <location>
        <begin position="495"/>
        <end position="512"/>
    </location>
</feature>
<evidence type="ECO:0000256" key="4">
    <source>
        <dbReference type="ARBA" id="ARBA00023098"/>
    </source>
</evidence>
<dbReference type="InterPro" id="IPR047148">
    <property type="entry name" value="PLPL9"/>
</dbReference>
<dbReference type="Proteomes" id="UP001328107">
    <property type="component" value="Unassembled WGS sequence"/>
</dbReference>
<keyword evidence="9" id="KW-1185">Reference proteome</keyword>
<dbReference type="InterPro" id="IPR036770">
    <property type="entry name" value="Ankyrin_rpt-contain_sf"/>
</dbReference>
<dbReference type="Gene3D" id="1.25.40.20">
    <property type="entry name" value="Ankyrin repeat-containing domain"/>
    <property type="match status" value="1"/>
</dbReference>
<evidence type="ECO:0000256" key="2">
    <source>
        <dbReference type="ARBA" id="ARBA00022801"/>
    </source>
</evidence>
<dbReference type="SUPFAM" id="SSF52151">
    <property type="entry name" value="FabD/lysophospholipase-like"/>
    <property type="match status" value="1"/>
</dbReference>
<dbReference type="GO" id="GO:0052816">
    <property type="term" value="F:long-chain fatty acyl-CoA hydrolase activity"/>
    <property type="evidence" value="ECO:0007669"/>
    <property type="project" value="TreeGrafter"/>
</dbReference>
<gene>
    <name evidence="8" type="ORF">PMAYCL1PPCAC_12712</name>
</gene>
<feature type="active site" description="Nucleophile" evidence="5">
    <location>
        <position position="187"/>
    </location>
</feature>